<keyword evidence="2" id="KW-1185">Reference proteome</keyword>
<dbReference type="RefSeq" id="WP_124397981.1">
    <property type="nucleotide sequence ID" value="NZ_BHZE01000013.1"/>
</dbReference>
<protein>
    <recommendedName>
        <fullName evidence="3">Outer membrane protein</fullName>
    </recommendedName>
</protein>
<dbReference type="AlphaFoldDB" id="A0A401XLM3"/>
<gene>
    <name evidence="1" type="ORF">JCM31826_13990</name>
</gene>
<evidence type="ECO:0000313" key="1">
    <source>
        <dbReference type="EMBL" id="GCD77917.1"/>
    </source>
</evidence>
<organism evidence="1 2">
    <name type="scientific">Thermaurantimonas aggregans</name>
    <dbReference type="NCBI Taxonomy" id="2173829"/>
    <lineage>
        <taxon>Bacteria</taxon>
        <taxon>Pseudomonadati</taxon>
        <taxon>Bacteroidota</taxon>
        <taxon>Flavobacteriia</taxon>
        <taxon>Flavobacteriales</taxon>
        <taxon>Schleiferiaceae</taxon>
        <taxon>Thermaurantimonas</taxon>
    </lineage>
</organism>
<name>A0A401XLM3_9FLAO</name>
<reference evidence="1 2" key="1">
    <citation type="submission" date="2018-11" db="EMBL/GenBank/DDBJ databases">
        <title>Schleiferia aggregans sp. nov., a moderately thermophilic heterotrophic bacterium isolated from microbial mats at a terrestrial hot spring.</title>
        <authorList>
            <person name="Iino T."/>
            <person name="Ohkuma M."/>
            <person name="Haruta S."/>
        </authorList>
    </citation>
    <scope>NUCLEOTIDE SEQUENCE [LARGE SCALE GENOMIC DNA]</scope>
    <source>
        <strain evidence="1 2">LA</strain>
    </source>
</reference>
<comment type="caution">
    <text evidence="1">The sequence shown here is derived from an EMBL/GenBank/DDBJ whole genome shotgun (WGS) entry which is preliminary data.</text>
</comment>
<dbReference type="Proteomes" id="UP000286715">
    <property type="component" value="Unassembled WGS sequence"/>
</dbReference>
<dbReference type="OrthoDB" id="1491239at2"/>
<evidence type="ECO:0008006" key="3">
    <source>
        <dbReference type="Google" id="ProtNLM"/>
    </source>
</evidence>
<sequence length="439" mass="48964">MHKVAALVGLLIINAISLFGQKNSVSAYSQYGLGDLQWITNGRSFALGGMTLGQYNPLFFNIDNPATLSALDLTTFDFGLNTAVYNISNQQNPSGLRNYSTNFSHLKFAIPVYKGQTISFGYIPYSFIGYDIRTVEENQDPLPKVLYRFTGSGGFNQAFFAVGSKPVKGLSIGLTLKYLFGDKERLNYVIPDLSNALNTRQKSIVRIDGFVYNAGLTYQLKLAERKELVIAGTFSPTIQVAAEYTDVQYSHSGGDFGNPVDTFSQSGAETTVRYPMQWGGAITYQQYSTSHVIPVFTAGVEVRYINGSELIMPVEGSTWQNSLRYAAGVSMLPRFFFPDLERSTNYFNRLEYRLGGFYETGIVNIQNQNISQLGMTFGLALPLRIRGLAPGEVKYNHINIGVVAGRRGTTSGNLIQEDFLRFHFGVTLNDKWFIKYKYR</sequence>
<evidence type="ECO:0000313" key="2">
    <source>
        <dbReference type="Proteomes" id="UP000286715"/>
    </source>
</evidence>
<proteinExistence type="predicted"/>
<accession>A0A401XLM3</accession>
<dbReference type="EMBL" id="BHZE01000013">
    <property type="protein sequence ID" value="GCD77917.1"/>
    <property type="molecule type" value="Genomic_DNA"/>
</dbReference>